<evidence type="ECO:0000313" key="2">
    <source>
        <dbReference type="Proteomes" id="UP000287651"/>
    </source>
</evidence>
<sequence>MLVESAEEDASLVFHLPRSMKDLFKMKVRKDDAGYYALYMSDLAHQDPDKEMQARWGKLKNSTKVWNDPSMVLFDRVHDAGWLITFMDYRITSLQQEIDALKSGGGPESVATAVERAFELEKELEKMKRERDEALQ</sequence>
<dbReference type="EMBL" id="AMZH03001628">
    <property type="protein sequence ID" value="RRT78620.1"/>
    <property type="molecule type" value="Genomic_DNA"/>
</dbReference>
<comment type="caution">
    <text evidence="1">The sequence shown here is derived from an EMBL/GenBank/DDBJ whole genome shotgun (WGS) entry which is preliminary data.</text>
</comment>
<dbReference type="Proteomes" id="UP000287651">
    <property type="component" value="Unassembled WGS sequence"/>
</dbReference>
<organism evidence="1 2">
    <name type="scientific">Ensete ventricosum</name>
    <name type="common">Abyssinian banana</name>
    <name type="synonym">Musa ensete</name>
    <dbReference type="NCBI Taxonomy" id="4639"/>
    <lineage>
        <taxon>Eukaryota</taxon>
        <taxon>Viridiplantae</taxon>
        <taxon>Streptophyta</taxon>
        <taxon>Embryophyta</taxon>
        <taxon>Tracheophyta</taxon>
        <taxon>Spermatophyta</taxon>
        <taxon>Magnoliopsida</taxon>
        <taxon>Liliopsida</taxon>
        <taxon>Zingiberales</taxon>
        <taxon>Musaceae</taxon>
        <taxon>Ensete</taxon>
    </lineage>
</organism>
<accession>A0A427AQX8</accession>
<evidence type="ECO:0000313" key="1">
    <source>
        <dbReference type="EMBL" id="RRT78620.1"/>
    </source>
</evidence>
<dbReference type="AlphaFoldDB" id="A0A427AQX8"/>
<gene>
    <name evidence="1" type="ORF">B296_00007193</name>
</gene>
<reference evidence="1 2" key="1">
    <citation type="journal article" date="2014" name="Agronomy (Basel)">
        <title>A Draft Genome Sequence for Ensete ventricosum, the Drought-Tolerant Tree Against Hunger.</title>
        <authorList>
            <person name="Harrison J."/>
            <person name="Moore K.A."/>
            <person name="Paszkiewicz K."/>
            <person name="Jones T."/>
            <person name="Grant M."/>
            <person name="Ambacheew D."/>
            <person name="Muzemil S."/>
            <person name="Studholme D.J."/>
        </authorList>
    </citation>
    <scope>NUCLEOTIDE SEQUENCE [LARGE SCALE GENOMIC DNA]</scope>
</reference>
<protein>
    <submittedName>
        <fullName evidence="1">Uncharacterized protein</fullName>
    </submittedName>
</protein>
<name>A0A427AQX8_ENSVE</name>
<proteinExistence type="predicted"/>